<dbReference type="PANTHER" id="PTHR46969">
    <property type="entry name" value="BIFUNCTIONAL PROTEIN HLDE"/>
    <property type="match status" value="1"/>
</dbReference>
<evidence type="ECO:0000313" key="1">
    <source>
        <dbReference type="EMBL" id="SVD59856.1"/>
    </source>
</evidence>
<proteinExistence type="predicted"/>
<dbReference type="GO" id="GO:0005829">
    <property type="term" value="C:cytosol"/>
    <property type="evidence" value="ECO:0007669"/>
    <property type="project" value="TreeGrafter"/>
</dbReference>
<dbReference type="EMBL" id="UINC01160940">
    <property type="protein sequence ID" value="SVD59856.1"/>
    <property type="molecule type" value="Genomic_DNA"/>
</dbReference>
<dbReference type="GO" id="GO:0033786">
    <property type="term" value="F:heptose-1-phosphate adenylyltransferase activity"/>
    <property type="evidence" value="ECO:0007669"/>
    <property type="project" value="TreeGrafter"/>
</dbReference>
<evidence type="ECO:0008006" key="2">
    <source>
        <dbReference type="Google" id="ProtNLM"/>
    </source>
</evidence>
<gene>
    <name evidence="1" type="ORF">METZ01_LOCUS412710</name>
</gene>
<reference evidence="1" key="1">
    <citation type="submission" date="2018-05" db="EMBL/GenBank/DDBJ databases">
        <authorList>
            <person name="Lanie J.A."/>
            <person name="Ng W.-L."/>
            <person name="Kazmierczak K.M."/>
            <person name="Andrzejewski T.M."/>
            <person name="Davidsen T.M."/>
            <person name="Wayne K.J."/>
            <person name="Tettelin H."/>
            <person name="Glass J.I."/>
            <person name="Rusch D."/>
            <person name="Podicherti R."/>
            <person name="Tsui H.-C.T."/>
            <person name="Winkler M.E."/>
        </authorList>
    </citation>
    <scope>NUCLEOTIDE SEQUENCE</scope>
</reference>
<dbReference type="AlphaFoldDB" id="A0A382WLM6"/>
<protein>
    <recommendedName>
        <fullName evidence="2">Carbohydrate kinase PfkB domain-containing protein</fullName>
    </recommendedName>
</protein>
<organism evidence="1">
    <name type="scientific">marine metagenome</name>
    <dbReference type="NCBI Taxonomy" id="408172"/>
    <lineage>
        <taxon>unclassified sequences</taxon>
        <taxon>metagenomes</taxon>
        <taxon>ecological metagenomes</taxon>
    </lineage>
</organism>
<dbReference type="Gene3D" id="3.40.1190.20">
    <property type="match status" value="1"/>
</dbReference>
<dbReference type="PANTHER" id="PTHR46969:SF1">
    <property type="entry name" value="BIFUNCTIONAL PROTEIN HLDE"/>
    <property type="match status" value="1"/>
</dbReference>
<name>A0A382WLM6_9ZZZZ</name>
<dbReference type="GO" id="GO:0033785">
    <property type="term" value="F:heptose 7-phosphate kinase activity"/>
    <property type="evidence" value="ECO:0007669"/>
    <property type="project" value="TreeGrafter"/>
</dbReference>
<dbReference type="InterPro" id="IPR029056">
    <property type="entry name" value="Ribokinase-like"/>
</dbReference>
<accession>A0A382WLM6</accession>
<feature type="non-terminal residue" evidence="1">
    <location>
        <position position="50"/>
    </location>
</feature>
<sequence length="50" mass="5344">MINSILIGDLILDNYVFGSVERISPEAPIPVLNHIEQKLVLGGALNVGSN</sequence>